<keyword evidence="2" id="KW-0233">DNA recombination</keyword>
<dbReference type="HAMAP" id="MF_01875">
    <property type="entry name" value="Prokaryotic_Ku"/>
    <property type="match status" value="1"/>
</dbReference>
<dbReference type="GO" id="GO:0006303">
    <property type="term" value="P:double-strand break repair via nonhomologous end joining"/>
    <property type="evidence" value="ECO:0007669"/>
    <property type="project" value="UniProtKB-UniRule"/>
</dbReference>
<dbReference type="PANTHER" id="PTHR41251">
    <property type="entry name" value="NON-HOMOLOGOUS END JOINING PROTEIN KU"/>
    <property type="match status" value="1"/>
</dbReference>
<comment type="function">
    <text evidence="2">With LigD forms a non-homologous end joining (NHEJ) DNA repair enzyme, which repairs dsDNA breaks with reduced fidelity. Binds linear dsDNA with 5'- and 3'- overhangs but not closed circular dsDNA nor ssDNA. Recruits and stimulates the ligase activity of LigD.</text>
</comment>
<proteinExistence type="inferred from homology"/>
<sequence length="280" mass="31405">MPRSMWRGVISFGMVNIPVRLYVATDSHSVSFRQLCSEHMSPIKYKRWCQAGDHEVSFPEIVKGYEVGADNYVVIDDTDLENLPLPTTRSIEISEFVPENDIEGGLYFKSAYYMEPEETGKKAYQLLKQALDDTGMVAIAKVAFRDREHLSALQPADGLMLMNTLHWPDEIRSTEGLKGLEGEMKISPKELQMAKSLVQSLAEDTFDPSRYQDDYHDALMKVVNAKVEGQQVVSAPEVGPEPKVMDLMEALQASVEAAKKQRSSREPARARKTASRSKAS</sequence>
<reference evidence="5" key="1">
    <citation type="submission" date="2020-10" db="EMBL/GenBank/DDBJ databases">
        <title>Ca. Dormibacterota MAGs.</title>
        <authorList>
            <person name="Montgomery K."/>
        </authorList>
    </citation>
    <scope>NUCLEOTIDE SEQUENCE [LARGE SCALE GENOMIC DNA]</scope>
    <source>
        <strain evidence="5">SC8812_S17_10</strain>
    </source>
</reference>
<dbReference type="RefSeq" id="WP_338205193.1">
    <property type="nucleotide sequence ID" value="NZ_JAEKNR010000234.1"/>
</dbReference>
<dbReference type="Pfam" id="PF02735">
    <property type="entry name" value="Ku"/>
    <property type="match status" value="1"/>
</dbReference>
<dbReference type="Proteomes" id="UP000612893">
    <property type="component" value="Unassembled WGS sequence"/>
</dbReference>
<accession>A0A934K3R6</accession>
<name>A0A934K3R6_9BACT</name>
<gene>
    <name evidence="2" type="primary">ku</name>
    <name evidence="5" type="ORF">JF922_23915</name>
</gene>
<comment type="subunit">
    <text evidence="2">Homodimer. Interacts with LigD.</text>
</comment>
<keyword evidence="1 2" id="KW-0238">DNA-binding</keyword>
<keyword evidence="2" id="KW-0227">DNA damage</keyword>
<dbReference type="InterPro" id="IPR016194">
    <property type="entry name" value="SPOC-like_C_dom_sf"/>
</dbReference>
<dbReference type="GO" id="GO:0006310">
    <property type="term" value="P:DNA recombination"/>
    <property type="evidence" value="ECO:0007669"/>
    <property type="project" value="UniProtKB-KW"/>
</dbReference>
<comment type="caution">
    <text evidence="5">The sequence shown here is derived from an EMBL/GenBank/DDBJ whole genome shotgun (WGS) entry which is preliminary data.</text>
</comment>
<organism evidence="5 6">
    <name type="scientific">Candidatus Nephthysia bennettiae</name>
    <dbReference type="NCBI Taxonomy" id="3127016"/>
    <lineage>
        <taxon>Bacteria</taxon>
        <taxon>Bacillati</taxon>
        <taxon>Candidatus Dormiibacterota</taxon>
        <taxon>Candidatus Dormibacteria</taxon>
        <taxon>Candidatus Dormibacterales</taxon>
        <taxon>Candidatus Dormibacteraceae</taxon>
        <taxon>Candidatus Nephthysia</taxon>
    </lineage>
</organism>
<comment type="similarity">
    <text evidence="2">Belongs to the prokaryotic Ku family.</text>
</comment>
<dbReference type="NCBIfam" id="TIGR02772">
    <property type="entry name" value="Ku_bact"/>
    <property type="match status" value="1"/>
</dbReference>
<feature type="domain" description="Ku" evidence="4">
    <location>
        <begin position="53"/>
        <end position="182"/>
    </location>
</feature>
<feature type="region of interest" description="Disordered" evidence="3">
    <location>
        <begin position="254"/>
        <end position="280"/>
    </location>
</feature>
<dbReference type="PIRSF" id="PIRSF006493">
    <property type="entry name" value="Prok_Ku"/>
    <property type="match status" value="1"/>
</dbReference>
<dbReference type="GO" id="GO:0003690">
    <property type="term" value="F:double-stranded DNA binding"/>
    <property type="evidence" value="ECO:0007669"/>
    <property type="project" value="UniProtKB-UniRule"/>
</dbReference>
<evidence type="ECO:0000256" key="1">
    <source>
        <dbReference type="ARBA" id="ARBA00023125"/>
    </source>
</evidence>
<keyword evidence="2" id="KW-0234">DNA repair</keyword>
<protein>
    <recommendedName>
        <fullName evidence="2">Non-homologous end joining protein Ku</fullName>
    </recommendedName>
</protein>
<evidence type="ECO:0000313" key="6">
    <source>
        <dbReference type="Proteomes" id="UP000612893"/>
    </source>
</evidence>
<dbReference type="AlphaFoldDB" id="A0A934K3R6"/>
<evidence type="ECO:0000256" key="3">
    <source>
        <dbReference type="SAM" id="MobiDB-lite"/>
    </source>
</evidence>
<feature type="compositionally biased region" description="Basic residues" evidence="3">
    <location>
        <begin position="270"/>
        <end position="280"/>
    </location>
</feature>
<dbReference type="InterPro" id="IPR006164">
    <property type="entry name" value="DNA_bd_Ku70/Ku80"/>
</dbReference>
<dbReference type="EMBL" id="JAEKNR010000234">
    <property type="protein sequence ID" value="MBJ7601106.1"/>
    <property type="molecule type" value="Genomic_DNA"/>
</dbReference>
<evidence type="ECO:0000256" key="2">
    <source>
        <dbReference type="HAMAP-Rule" id="MF_01875"/>
    </source>
</evidence>
<dbReference type="InterPro" id="IPR009187">
    <property type="entry name" value="Prok_Ku"/>
</dbReference>
<dbReference type="Gene3D" id="2.40.290.10">
    <property type="match status" value="1"/>
</dbReference>
<evidence type="ECO:0000313" key="5">
    <source>
        <dbReference type="EMBL" id="MBJ7601106.1"/>
    </source>
</evidence>
<keyword evidence="6" id="KW-1185">Reference proteome</keyword>
<dbReference type="SMART" id="SM00559">
    <property type="entry name" value="Ku78"/>
    <property type="match status" value="1"/>
</dbReference>
<dbReference type="PANTHER" id="PTHR41251:SF1">
    <property type="entry name" value="NON-HOMOLOGOUS END JOINING PROTEIN KU"/>
    <property type="match status" value="1"/>
</dbReference>
<dbReference type="SUPFAM" id="SSF100939">
    <property type="entry name" value="SPOC domain-like"/>
    <property type="match status" value="1"/>
</dbReference>
<feature type="compositionally biased region" description="Basic and acidic residues" evidence="3">
    <location>
        <begin position="257"/>
        <end position="269"/>
    </location>
</feature>
<evidence type="ECO:0000259" key="4">
    <source>
        <dbReference type="SMART" id="SM00559"/>
    </source>
</evidence>
<dbReference type="CDD" id="cd00789">
    <property type="entry name" value="KU_like"/>
    <property type="match status" value="1"/>
</dbReference>